<dbReference type="Pfam" id="PF20408">
    <property type="entry name" value="Abhydrolase_11"/>
    <property type="match status" value="1"/>
</dbReference>
<feature type="region of interest" description="Disordered" evidence="1">
    <location>
        <begin position="744"/>
        <end position="774"/>
    </location>
</feature>
<reference evidence="4" key="1">
    <citation type="submission" date="2019-08" db="EMBL/GenBank/DDBJ databases">
        <title>The improved chromosome-level genome for the pearl oyster Pinctada fucata martensii using PacBio sequencing and Hi-C.</title>
        <authorList>
            <person name="Zheng Z."/>
        </authorList>
    </citation>
    <scope>NUCLEOTIDE SEQUENCE</scope>
    <source>
        <strain evidence="4">ZZ-2019</strain>
        <tissue evidence="4">Adductor muscle</tissue>
    </source>
</reference>
<sequence length="1178" mass="126791">MEVIGMDHGYSKPWSAHPDASNARPIKTIFMTRPQRNQTAENSNSMDIIAIDDTPSSQQPPYDIAKARSLMHECDRHVNFARMEDCPDDWEDHITRTGWTIQQNRLFNKVIKALQSDRLARLTYHGTNNEPVMRRIHIDKTARRVRQALGSVGWDPKLTQWLHGVMIENLSLPVLGAYLDVLQTLRHKVPSLVDKMISATSIGGKSGAQSMEALQLLLKRPWDPVANLYAQQKLNKLPGNPLILIAPSGPTYSGHSYTKRTRFWNSQLSHLGKVIPVTMHTVNGGNGVGIAQCLEHMIGAVRTKVLELKGHFQHKPIVLLGWNIGALVACHVALVEEVTAVVCLGFPLTGISGNRGDLEDSLLESKTPTMFVIGQHSTTASIDNMEDLRERMKAENNLLVVGGADNALRLTRAKKKREGIIQVMADKQMLDNVSDFLGGILSRSEHLNAESADLSENEQKKKKKKKERSPGSASRAMSVAKALKTARQQAELNQLRVGHQTAQTNQLSGAGQISAALANQLVGTGLTGNKSPSKRKYVRNPNPVPRKRVKSTSSTEASGTSSTGQMSLATKLANLQAVQNAPELSGLLQRNLPPSQESHLTSEQSALLSDLKNALKNRETAMSPTKSAIPTTQAASRNIMESLANMMAQKEAAQRAALQGQLHTIAGAAPSPVAPPLGRPSLSIPPSISTLQNALRPGLRPPVHITAAGTMSSQIHHLLTNMTPTLAGQLRSNLPNIASLMSANSSVSQPKSPEFSPLLSSPARDSSPVKSDHELTASLLQRPPQMPPSPMQKLVPFSQTMMTMSRQAPAPKVQEASFLSGTGISASHTKASSTVYRSTPASSFSAMIESEVFGKKLEKPHSYTKPEMPSHSIQKSEIHQTPQIISKPIQPPGITMSSSSQTSSNEADNDTNLKTTQSTNSKVTQSTNLKMTQSTNSKMTQSTNTKMTQSTEIDLTEDDEVLSVEANKETVQAIQKMQYHDFPLTTATLSSSSSSNPVITQAKILSSPPKTNQSKTPNILKTTISPLLGSFSGSPVSSTLVQKTKEGTIYHIAGGSANLGNVQISKSTWQDGTSSPKPSSAKSSILSTSSEPLGKVSSLLESSPVIERSPTKSPVIPAPPIATSSSSVTPHAISPAPLTTASSSDADVKVKSAAATSQRQQPPAVSNLVQNLPPQQPR</sequence>
<dbReference type="PANTHER" id="PTHR13136:SF16">
    <property type="entry name" value="KAT8 REGULATORY NSL COMPLEX SUBUNIT 3"/>
    <property type="match status" value="1"/>
</dbReference>
<feature type="region of interest" description="Disordered" evidence="1">
    <location>
        <begin position="525"/>
        <end position="565"/>
    </location>
</feature>
<accession>A0AA88XZB0</accession>
<proteinExistence type="predicted"/>
<organism evidence="4 5">
    <name type="scientific">Pinctada imbricata</name>
    <name type="common">Atlantic pearl-oyster</name>
    <name type="synonym">Pinctada martensii</name>
    <dbReference type="NCBI Taxonomy" id="66713"/>
    <lineage>
        <taxon>Eukaryota</taxon>
        <taxon>Metazoa</taxon>
        <taxon>Spiralia</taxon>
        <taxon>Lophotrochozoa</taxon>
        <taxon>Mollusca</taxon>
        <taxon>Bivalvia</taxon>
        <taxon>Autobranchia</taxon>
        <taxon>Pteriomorphia</taxon>
        <taxon>Pterioida</taxon>
        <taxon>Pterioidea</taxon>
        <taxon>Pteriidae</taxon>
        <taxon>Pinctada</taxon>
    </lineage>
</organism>
<comment type="caution">
    <text evidence="4">The sequence shown here is derived from an EMBL/GenBank/DDBJ whole genome shotgun (WGS) entry which is preliminary data.</text>
</comment>
<dbReference type="InterPro" id="IPR046879">
    <property type="entry name" value="KANL3/Tex30_Abhydrolase"/>
</dbReference>
<feature type="compositionally biased region" description="Polar residues" evidence="1">
    <location>
        <begin position="910"/>
        <end position="951"/>
    </location>
</feature>
<dbReference type="Proteomes" id="UP001186944">
    <property type="component" value="Unassembled WGS sequence"/>
</dbReference>
<dbReference type="AlphaFoldDB" id="A0AA88XZB0"/>
<feature type="domain" description="KANL3/Tex30 alpha/beta hydrolase-like" evidence="2">
    <location>
        <begin position="298"/>
        <end position="422"/>
    </location>
</feature>
<evidence type="ECO:0000313" key="4">
    <source>
        <dbReference type="EMBL" id="KAK3095377.1"/>
    </source>
</evidence>
<evidence type="ECO:0000259" key="2">
    <source>
        <dbReference type="Pfam" id="PF20408"/>
    </source>
</evidence>
<dbReference type="GO" id="GO:0045944">
    <property type="term" value="P:positive regulation of transcription by RNA polymerase II"/>
    <property type="evidence" value="ECO:0007669"/>
    <property type="project" value="TreeGrafter"/>
</dbReference>
<feature type="compositionally biased region" description="Polar residues" evidence="1">
    <location>
        <begin position="871"/>
        <end position="884"/>
    </location>
</feature>
<feature type="domain" description="KANSL3 helical" evidence="3">
    <location>
        <begin position="102"/>
        <end position="200"/>
    </location>
</feature>
<dbReference type="SUPFAM" id="SSF53474">
    <property type="entry name" value="alpha/beta-Hydrolases"/>
    <property type="match status" value="1"/>
</dbReference>
<evidence type="ECO:0008006" key="6">
    <source>
        <dbReference type="Google" id="ProtNLM"/>
    </source>
</evidence>
<dbReference type="InterPro" id="IPR056519">
    <property type="entry name" value="KANSL3_1st"/>
</dbReference>
<dbReference type="Pfam" id="PF23154">
    <property type="entry name" value="KANSL3_1st"/>
    <property type="match status" value="1"/>
</dbReference>
<dbReference type="Gene3D" id="3.40.50.1820">
    <property type="entry name" value="alpha/beta hydrolase"/>
    <property type="match status" value="1"/>
</dbReference>
<evidence type="ECO:0000313" key="5">
    <source>
        <dbReference type="Proteomes" id="UP001186944"/>
    </source>
</evidence>
<feature type="region of interest" description="Disordered" evidence="1">
    <location>
        <begin position="448"/>
        <end position="487"/>
    </location>
</feature>
<gene>
    <name evidence="4" type="ORF">FSP39_013964</name>
</gene>
<dbReference type="InterPro" id="IPR026555">
    <property type="entry name" value="NSL3/Tex30"/>
</dbReference>
<name>A0AA88XZB0_PINIB</name>
<dbReference type="PANTHER" id="PTHR13136">
    <property type="entry name" value="TESTIS DEVELOPMENT PROTEIN PRTD"/>
    <property type="match status" value="1"/>
</dbReference>
<evidence type="ECO:0000259" key="3">
    <source>
        <dbReference type="Pfam" id="PF23154"/>
    </source>
</evidence>
<dbReference type="EMBL" id="VSWD01000008">
    <property type="protein sequence ID" value="KAK3095377.1"/>
    <property type="molecule type" value="Genomic_DNA"/>
</dbReference>
<protein>
    <recommendedName>
        <fullName evidence="6">KAT8 regulatory NSL complex subunit 3</fullName>
    </recommendedName>
</protein>
<dbReference type="InterPro" id="IPR029058">
    <property type="entry name" value="AB_hydrolase_fold"/>
</dbReference>
<feature type="region of interest" description="Disordered" evidence="1">
    <location>
        <begin position="1068"/>
        <end position="1178"/>
    </location>
</feature>
<keyword evidence="5" id="KW-1185">Reference proteome</keyword>
<feature type="compositionally biased region" description="Low complexity" evidence="1">
    <location>
        <begin position="1073"/>
        <end position="1090"/>
    </location>
</feature>
<feature type="compositionally biased region" description="Polar residues" evidence="1">
    <location>
        <begin position="1154"/>
        <end position="1178"/>
    </location>
</feature>
<feature type="compositionally biased region" description="Low complexity" evidence="1">
    <location>
        <begin position="551"/>
        <end position="563"/>
    </location>
</feature>
<evidence type="ECO:0000256" key="1">
    <source>
        <dbReference type="SAM" id="MobiDB-lite"/>
    </source>
</evidence>
<dbReference type="GO" id="GO:0044545">
    <property type="term" value="C:NSL complex"/>
    <property type="evidence" value="ECO:0007669"/>
    <property type="project" value="TreeGrafter"/>
</dbReference>
<feature type="region of interest" description="Disordered" evidence="1">
    <location>
        <begin position="860"/>
        <end position="951"/>
    </location>
</feature>
<feature type="compositionally biased region" description="Low complexity" evidence="1">
    <location>
        <begin position="1121"/>
        <end position="1130"/>
    </location>
</feature>